<keyword evidence="1" id="KW-0812">Transmembrane</keyword>
<keyword evidence="1" id="KW-0472">Membrane</keyword>
<protein>
    <submittedName>
        <fullName evidence="2">Uncharacterized protein</fullName>
    </submittedName>
</protein>
<keyword evidence="1" id="KW-1133">Transmembrane helix</keyword>
<proteinExistence type="predicted"/>
<keyword evidence="3" id="KW-1185">Reference proteome</keyword>
<organism evidence="2 3">
    <name type="scientific">Scylla paramamosain</name>
    <name type="common">Mud crab</name>
    <dbReference type="NCBI Taxonomy" id="85552"/>
    <lineage>
        <taxon>Eukaryota</taxon>
        <taxon>Metazoa</taxon>
        <taxon>Ecdysozoa</taxon>
        <taxon>Arthropoda</taxon>
        <taxon>Crustacea</taxon>
        <taxon>Multicrustacea</taxon>
        <taxon>Malacostraca</taxon>
        <taxon>Eumalacostraca</taxon>
        <taxon>Eucarida</taxon>
        <taxon>Decapoda</taxon>
        <taxon>Pleocyemata</taxon>
        <taxon>Brachyura</taxon>
        <taxon>Eubrachyura</taxon>
        <taxon>Portunoidea</taxon>
        <taxon>Portunidae</taxon>
        <taxon>Portuninae</taxon>
        <taxon>Scylla</taxon>
    </lineage>
</organism>
<feature type="transmembrane region" description="Helical" evidence="1">
    <location>
        <begin position="187"/>
        <end position="211"/>
    </location>
</feature>
<dbReference type="EMBL" id="JARAKH010000015">
    <property type="protein sequence ID" value="KAK8396961.1"/>
    <property type="molecule type" value="Genomic_DNA"/>
</dbReference>
<comment type="caution">
    <text evidence="2">The sequence shown here is derived from an EMBL/GenBank/DDBJ whole genome shotgun (WGS) entry which is preliminary data.</text>
</comment>
<dbReference type="AlphaFoldDB" id="A0AAW0UB08"/>
<reference evidence="2 3" key="1">
    <citation type="submission" date="2023-03" db="EMBL/GenBank/DDBJ databases">
        <title>High-quality genome of Scylla paramamosain provides insights in environmental adaptation.</title>
        <authorList>
            <person name="Zhang L."/>
        </authorList>
    </citation>
    <scope>NUCLEOTIDE SEQUENCE [LARGE SCALE GENOMIC DNA]</scope>
    <source>
        <strain evidence="2">LZ_2023a</strain>
        <tissue evidence="2">Muscle</tissue>
    </source>
</reference>
<dbReference type="Proteomes" id="UP001487740">
    <property type="component" value="Unassembled WGS sequence"/>
</dbReference>
<evidence type="ECO:0000313" key="3">
    <source>
        <dbReference type="Proteomes" id="UP001487740"/>
    </source>
</evidence>
<evidence type="ECO:0000313" key="2">
    <source>
        <dbReference type="EMBL" id="KAK8396961.1"/>
    </source>
</evidence>
<sequence length="249" mass="28354">MRGQLRLIRNGKMWVESNDSVTQEPLKTVRVGPAILLENCPQGLPNWKLARSIQEVEQVLRRGTQETFSLMSPAPVSPSFSVGNTSFIMCWDKQTSRPVLTRMNGLLHPVPASHWVNLLFNLNEWDFTLEIQDPVDKKYLIKIPSPNKNQIIKFHTYGLTNNLYVVQHLEGLPSYTSTTSDKTDICLWVAVPVICVLLVLLLVMSCLFVFLHLCRMGNRKVVQVLRENPPVLSQTVSDNEGYLEPRQDN</sequence>
<name>A0AAW0UB08_SCYPA</name>
<accession>A0AAW0UB08</accession>
<evidence type="ECO:0000256" key="1">
    <source>
        <dbReference type="SAM" id="Phobius"/>
    </source>
</evidence>
<gene>
    <name evidence="2" type="ORF">O3P69_005152</name>
</gene>